<protein>
    <submittedName>
        <fullName evidence="14">Lipid A export permease/ATP-binding protein MsbA</fullName>
    </submittedName>
</protein>
<feature type="transmembrane region" description="Helical" evidence="11">
    <location>
        <begin position="146"/>
        <end position="166"/>
    </location>
</feature>
<feature type="transmembrane region" description="Helical" evidence="11">
    <location>
        <begin position="69"/>
        <end position="94"/>
    </location>
</feature>
<comment type="subcellular location">
    <subcellularLocation>
        <location evidence="1">Cell membrane</location>
        <topology evidence="1">Multi-pass membrane protein</topology>
    </subcellularLocation>
</comment>
<sequence>MGKQKLNHHKYNGWQLYGRLFAYVKVYQLALIGSIFGYIVFAATSPLTAWWLGMTVDAINAENYEELRIISPILCVLIVIVRGAGGFLGSYSLATVANNVIHKLRCELIDHLITLPSSYFDKVTSGKLVSKFTYDVTQITGAASNAFAVIVREGFTIIGLLVYLMIVDLQLSLTFLIIAPFVALIVNLASKRFRRYSTQMQDSMGEVTQITSESIKGHRVIRTFNAEDFVGDRLLEASEKNRRQNMKMALTRSASTPLVQLIVSMALALLVWLAMSPEFFADKTPGDFVAFLGAASLLAKPIRQLTQINSVIQRGLSASYSIFTLLDEKPETNDGDFQIERAKGDIKFSNVSFNYNESSPALNEVSFNSRAGQTIALVGKSGSGKSSLVSLIPRFYDTNSGVISLDGIPIEEYKLSNLRDQISLVTQQVVLFNGSVAENIAYGEKELDFQKIEAAAENAHAMEFIKNLPDGLNTQVGDDASSLSGGQRQRIAIARALLKDAPILIFDEATSALDSESEQHIQDALQTLIKGRTTFVIAHRLSTIENADLILVMDQGRIVESGIHDQLLNQAGHYARLHKIQFSENDTATGE</sequence>
<keyword evidence="9" id="KW-0445">Lipid transport</keyword>
<evidence type="ECO:0000256" key="10">
    <source>
        <dbReference type="ARBA" id="ARBA00023136"/>
    </source>
</evidence>
<dbReference type="SMART" id="SM00382">
    <property type="entry name" value="AAA"/>
    <property type="match status" value="1"/>
</dbReference>
<evidence type="ECO:0000259" key="13">
    <source>
        <dbReference type="PROSITE" id="PS50929"/>
    </source>
</evidence>
<dbReference type="PANTHER" id="PTHR43394:SF1">
    <property type="entry name" value="ATP-BINDING CASSETTE SUB-FAMILY B MEMBER 10, MITOCHONDRIAL"/>
    <property type="match status" value="1"/>
</dbReference>
<keyword evidence="6 14" id="KW-0067">ATP-binding</keyword>
<dbReference type="Pfam" id="PF00664">
    <property type="entry name" value="ABC_membrane"/>
    <property type="match status" value="1"/>
</dbReference>
<feature type="transmembrane region" description="Helical" evidence="11">
    <location>
        <begin position="20"/>
        <end position="41"/>
    </location>
</feature>
<keyword evidence="2" id="KW-0813">Transport</keyword>
<keyword evidence="4 11" id="KW-0812">Transmembrane</keyword>
<reference evidence="14 15" key="1">
    <citation type="submission" date="2017-08" db="EMBL/GenBank/DDBJ databases">
        <title>Fine stratification of microbial communities through a metagenomic profile of the photic zone.</title>
        <authorList>
            <person name="Haro-Moreno J.M."/>
            <person name="Lopez-Perez M."/>
            <person name="De La Torre J."/>
            <person name="Picazo A."/>
            <person name="Camacho A."/>
            <person name="Rodriguez-Valera F."/>
        </authorList>
    </citation>
    <scope>NUCLEOTIDE SEQUENCE [LARGE SCALE GENOMIC DNA]</scope>
    <source>
        <strain evidence="14">MED-G28</strain>
    </source>
</reference>
<evidence type="ECO:0000259" key="12">
    <source>
        <dbReference type="PROSITE" id="PS50893"/>
    </source>
</evidence>
<feature type="transmembrane region" description="Helical" evidence="11">
    <location>
        <begin position="249"/>
        <end position="275"/>
    </location>
</feature>
<dbReference type="GO" id="GO:0015421">
    <property type="term" value="F:ABC-type oligopeptide transporter activity"/>
    <property type="evidence" value="ECO:0007669"/>
    <property type="project" value="TreeGrafter"/>
</dbReference>
<proteinExistence type="predicted"/>
<feature type="transmembrane region" description="Helical" evidence="11">
    <location>
        <begin position="172"/>
        <end position="190"/>
    </location>
</feature>
<evidence type="ECO:0000313" key="15">
    <source>
        <dbReference type="Proteomes" id="UP000219329"/>
    </source>
</evidence>
<dbReference type="Gene3D" id="1.20.1560.10">
    <property type="entry name" value="ABC transporter type 1, transmembrane domain"/>
    <property type="match status" value="1"/>
</dbReference>
<dbReference type="InterPro" id="IPR011917">
    <property type="entry name" value="ABC_transpr_lipidA"/>
</dbReference>
<dbReference type="GO" id="GO:0005524">
    <property type="term" value="F:ATP binding"/>
    <property type="evidence" value="ECO:0007669"/>
    <property type="project" value="UniProtKB-KW"/>
</dbReference>
<organism evidence="14 15">
    <name type="scientific">OM182 bacterium MED-G28</name>
    <dbReference type="NCBI Taxonomy" id="1986256"/>
    <lineage>
        <taxon>Bacteria</taxon>
        <taxon>Pseudomonadati</taxon>
        <taxon>Pseudomonadota</taxon>
        <taxon>Gammaproteobacteria</taxon>
        <taxon>OMG group</taxon>
        <taxon>OM182 clade</taxon>
    </lineage>
</organism>
<dbReference type="PROSITE" id="PS00211">
    <property type="entry name" value="ABC_TRANSPORTER_1"/>
    <property type="match status" value="1"/>
</dbReference>
<dbReference type="AlphaFoldDB" id="A0A2A5WFF5"/>
<keyword evidence="3" id="KW-1003">Cell membrane</keyword>
<evidence type="ECO:0000256" key="9">
    <source>
        <dbReference type="ARBA" id="ARBA00023055"/>
    </source>
</evidence>
<dbReference type="InterPro" id="IPR003593">
    <property type="entry name" value="AAA+_ATPase"/>
</dbReference>
<dbReference type="PROSITE" id="PS50893">
    <property type="entry name" value="ABC_TRANSPORTER_2"/>
    <property type="match status" value="1"/>
</dbReference>
<dbReference type="Gene3D" id="3.40.50.300">
    <property type="entry name" value="P-loop containing nucleotide triphosphate hydrolases"/>
    <property type="match status" value="1"/>
</dbReference>
<evidence type="ECO:0000256" key="2">
    <source>
        <dbReference type="ARBA" id="ARBA00022448"/>
    </source>
</evidence>
<dbReference type="CDD" id="cd18552">
    <property type="entry name" value="ABC_6TM_MsbA_like"/>
    <property type="match status" value="1"/>
</dbReference>
<evidence type="ECO:0000256" key="4">
    <source>
        <dbReference type="ARBA" id="ARBA00022692"/>
    </source>
</evidence>
<keyword evidence="8 11" id="KW-1133">Transmembrane helix</keyword>
<dbReference type="InterPro" id="IPR011527">
    <property type="entry name" value="ABC1_TM_dom"/>
</dbReference>
<dbReference type="GO" id="GO:0034040">
    <property type="term" value="F:ATPase-coupled lipid transmembrane transporter activity"/>
    <property type="evidence" value="ECO:0007669"/>
    <property type="project" value="InterPro"/>
</dbReference>
<dbReference type="NCBIfam" id="TIGR02203">
    <property type="entry name" value="MsbA_lipidA"/>
    <property type="match status" value="1"/>
</dbReference>
<dbReference type="InterPro" id="IPR017871">
    <property type="entry name" value="ABC_transporter-like_CS"/>
</dbReference>
<evidence type="ECO:0000256" key="7">
    <source>
        <dbReference type="ARBA" id="ARBA00022967"/>
    </source>
</evidence>
<dbReference type="InterPro" id="IPR003439">
    <property type="entry name" value="ABC_transporter-like_ATP-bd"/>
</dbReference>
<dbReference type="InterPro" id="IPR027417">
    <property type="entry name" value="P-loop_NTPase"/>
</dbReference>
<dbReference type="InterPro" id="IPR039421">
    <property type="entry name" value="Type_1_exporter"/>
</dbReference>
<dbReference type="FunFam" id="3.40.50.300:FF:000140">
    <property type="entry name" value="Lipid A export ATP-binding/permease protein MsbA"/>
    <property type="match status" value="1"/>
</dbReference>
<dbReference type="SUPFAM" id="SSF52540">
    <property type="entry name" value="P-loop containing nucleoside triphosphate hydrolases"/>
    <property type="match status" value="1"/>
</dbReference>
<evidence type="ECO:0000256" key="1">
    <source>
        <dbReference type="ARBA" id="ARBA00004651"/>
    </source>
</evidence>
<evidence type="ECO:0000256" key="8">
    <source>
        <dbReference type="ARBA" id="ARBA00022989"/>
    </source>
</evidence>
<feature type="domain" description="ABC transporter" evidence="12">
    <location>
        <begin position="346"/>
        <end position="580"/>
    </location>
</feature>
<dbReference type="Pfam" id="PF00005">
    <property type="entry name" value="ABC_tran"/>
    <property type="match status" value="1"/>
</dbReference>
<evidence type="ECO:0000256" key="3">
    <source>
        <dbReference type="ARBA" id="ARBA00022475"/>
    </source>
</evidence>
<dbReference type="PANTHER" id="PTHR43394">
    <property type="entry name" value="ATP-DEPENDENT PERMEASE MDL1, MITOCHONDRIAL"/>
    <property type="match status" value="1"/>
</dbReference>
<dbReference type="EMBL" id="NTJZ01000001">
    <property type="protein sequence ID" value="PDH35275.1"/>
    <property type="molecule type" value="Genomic_DNA"/>
</dbReference>
<dbReference type="InterPro" id="IPR036640">
    <property type="entry name" value="ABC1_TM_sf"/>
</dbReference>
<dbReference type="Proteomes" id="UP000219329">
    <property type="component" value="Unassembled WGS sequence"/>
</dbReference>
<feature type="domain" description="ABC transmembrane type-1" evidence="13">
    <location>
        <begin position="32"/>
        <end position="314"/>
    </location>
</feature>
<evidence type="ECO:0000313" key="14">
    <source>
        <dbReference type="EMBL" id="PDH35275.1"/>
    </source>
</evidence>
<name>A0A2A5WFF5_9GAMM</name>
<keyword evidence="5" id="KW-0547">Nucleotide-binding</keyword>
<comment type="caution">
    <text evidence="14">The sequence shown here is derived from an EMBL/GenBank/DDBJ whole genome shotgun (WGS) entry which is preliminary data.</text>
</comment>
<dbReference type="GO" id="GO:0005886">
    <property type="term" value="C:plasma membrane"/>
    <property type="evidence" value="ECO:0007669"/>
    <property type="project" value="UniProtKB-SubCell"/>
</dbReference>
<keyword evidence="7" id="KW-1278">Translocase</keyword>
<dbReference type="PROSITE" id="PS50929">
    <property type="entry name" value="ABC_TM1F"/>
    <property type="match status" value="1"/>
</dbReference>
<evidence type="ECO:0000256" key="6">
    <source>
        <dbReference type="ARBA" id="ARBA00022840"/>
    </source>
</evidence>
<dbReference type="SUPFAM" id="SSF90123">
    <property type="entry name" value="ABC transporter transmembrane region"/>
    <property type="match status" value="1"/>
</dbReference>
<accession>A0A2A5WFF5</accession>
<dbReference type="GO" id="GO:0016887">
    <property type="term" value="F:ATP hydrolysis activity"/>
    <property type="evidence" value="ECO:0007669"/>
    <property type="project" value="InterPro"/>
</dbReference>
<keyword evidence="10 11" id="KW-0472">Membrane</keyword>
<evidence type="ECO:0000256" key="11">
    <source>
        <dbReference type="SAM" id="Phobius"/>
    </source>
</evidence>
<gene>
    <name evidence="14" type="primary">msbA</name>
    <name evidence="14" type="ORF">CNF02_00720</name>
</gene>
<evidence type="ECO:0000256" key="5">
    <source>
        <dbReference type="ARBA" id="ARBA00022741"/>
    </source>
</evidence>